<dbReference type="OrthoDB" id="158573at2"/>
<gene>
    <name evidence="5" type="primary">sdh_1</name>
    <name evidence="4" type="ORF">C0Z10_03715</name>
    <name evidence="5" type="ORF">NCTC13652_02444</name>
</gene>
<reference evidence="4" key="3">
    <citation type="journal article" date="2019" name="Microorganisms">
        <title>Red-Brown Pigmentation of Acidipropionibacterium jensenii Is Tied to Haemolytic Activity and cyl-Like Gene Cluster.</title>
        <authorList>
            <person name="Deptula P."/>
            <person name="Loivamaa I."/>
            <person name="Smolander O.P."/>
            <person name="Laine P."/>
            <person name="Roberts R.J."/>
            <person name="Piironen V."/>
            <person name="Paulin L."/>
            <person name="Savijoki K."/>
            <person name="Auvinen P."/>
            <person name="Varmanen P."/>
        </authorList>
    </citation>
    <scope>NUCLEOTIDE SEQUENCE</scope>
    <source>
        <strain evidence="4">JS280</strain>
    </source>
</reference>
<dbReference type="EC" id="1.1.1.276" evidence="5"/>
<evidence type="ECO:0000313" key="4">
    <source>
        <dbReference type="EMBL" id="AZZ39007.1"/>
    </source>
</evidence>
<dbReference type="RefSeq" id="WP_028702897.1">
    <property type="nucleotide sequence ID" value="NZ_CP025570.1"/>
</dbReference>
<feature type="domain" description="Ketoreductase" evidence="3">
    <location>
        <begin position="7"/>
        <end position="183"/>
    </location>
</feature>
<dbReference type="SMART" id="SM00822">
    <property type="entry name" value="PKS_KR"/>
    <property type="match status" value="1"/>
</dbReference>
<keyword evidence="6" id="KW-1185">Reference proteome</keyword>
<evidence type="ECO:0000256" key="2">
    <source>
        <dbReference type="ARBA" id="ARBA00023002"/>
    </source>
</evidence>
<keyword evidence="2 5" id="KW-0560">Oxidoreductase</keyword>
<evidence type="ECO:0000313" key="6">
    <source>
        <dbReference type="Proteomes" id="UP000277858"/>
    </source>
</evidence>
<dbReference type="Pfam" id="PF00106">
    <property type="entry name" value="adh_short"/>
    <property type="match status" value="1"/>
</dbReference>
<evidence type="ECO:0000313" key="7">
    <source>
        <dbReference type="Proteomes" id="UP000285875"/>
    </source>
</evidence>
<evidence type="ECO:0000313" key="5">
    <source>
        <dbReference type="EMBL" id="VEI04219.1"/>
    </source>
</evidence>
<dbReference type="STRING" id="1122997.GCA_000425285_01252"/>
<evidence type="ECO:0000259" key="3">
    <source>
        <dbReference type="SMART" id="SM00822"/>
    </source>
</evidence>
<dbReference type="PANTHER" id="PTHR43115">
    <property type="entry name" value="DEHYDROGENASE/REDUCTASE SDR FAMILY MEMBER 11"/>
    <property type="match status" value="1"/>
</dbReference>
<reference evidence="5 6" key="2">
    <citation type="submission" date="2018-12" db="EMBL/GenBank/DDBJ databases">
        <authorList>
            <consortium name="Pathogen Informatics"/>
        </authorList>
    </citation>
    <scope>NUCLEOTIDE SEQUENCE [LARGE SCALE GENOMIC DNA]</scope>
    <source>
        <strain evidence="5 6">NCTC13652</strain>
    </source>
</reference>
<evidence type="ECO:0000256" key="1">
    <source>
        <dbReference type="ARBA" id="ARBA00006484"/>
    </source>
</evidence>
<proteinExistence type="inferred from homology"/>
<organism evidence="5 6">
    <name type="scientific">Acidipropionibacterium jensenii</name>
    <dbReference type="NCBI Taxonomy" id="1749"/>
    <lineage>
        <taxon>Bacteria</taxon>
        <taxon>Bacillati</taxon>
        <taxon>Actinomycetota</taxon>
        <taxon>Actinomycetes</taxon>
        <taxon>Propionibacteriales</taxon>
        <taxon>Propionibacteriaceae</taxon>
        <taxon>Acidipropionibacterium</taxon>
    </lineage>
</organism>
<dbReference type="EMBL" id="LR134473">
    <property type="protein sequence ID" value="VEI04219.1"/>
    <property type="molecule type" value="Genomic_DNA"/>
</dbReference>
<dbReference type="Gene3D" id="3.40.50.720">
    <property type="entry name" value="NAD(P)-binding Rossmann-like Domain"/>
    <property type="match status" value="1"/>
</dbReference>
<dbReference type="Proteomes" id="UP000277858">
    <property type="component" value="Chromosome"/>
</dbReference>
<dbReference type="GO" id="GO:0031132">
    <property type="term" value="F:serine 3-dehydrogenase activity"/>
    <property type="evidence" value="ECO:0007669"/>
    <property type="project" value="UniProtKB-EC"/>
</dbReference>
<dbReference type="AlphaFoldDB" id="A0A3S4YYT0"/>
<reference evidence="7" key="1">
    <citation type="submission" date="2017-12" db="EMBL/GenBank/DDBJ databases">
        <title>Whole genome sequencing of Acidipropionibacterium jensenii strains JS279 and JS280.</title>
        <authorList>
            <person name="Deptula P."/>
            <person name="Laine P."/>
            <person name="Smolander O.-P."/>
            <person name="Paulin L."/>
            <person name="Auvinen P."/>
            <person name="Varmanen P."/>
        </authorList>
    </citation>
    <scope>NUCLEOTIDE SEQUENCE [LARGE SCALE GENOMIC DNA]</scope>
    <source>
        <strain evidence="7">JS280</strain>
    </source>
</reference>
<dbReference type="InterPro" id="IPR002347">
    <property type="entry name" value="SDR_fam"/>
</dbReference>
<dbReference type="GeneID" id="82885134"/>
<sequence length="234" mass="24823">MADSTLRHVLVTGGSRGIGRAIARDLGRDHHVLVGGTRAQTVDPVVAELPSAEPFICDLADEYATARAASAITRLDALVNCAAVGVQGPGAIGEAGREQWRRVLEIDVVAVADLTRLLLPLLRSSHGDIVMINSGSGFNRPGPGGGIYAAAKYALRALTHALREEERGVVRVTSIHPGRVDTDMQVALQAGSGRPYVASEHLRPESVAATVRTALEASDEAMIEELSIRPVFRR</sequence>
<dbReference type="InterPro" id="IPR057326">
    <property type="entry name" value="KR_dom"/>
</dbReference>
<dbReference type="InterPro" id="IPR036291">
    <property type="entry name" value="NAD(P)-bd_dom_sf"/>
</dbReference>
<dbReference type="KEGG" id="aji:C0Z10_03715"/>
<dbReference type="EMBL" id="CP025570">
    <property type="protein sequence ID" value="AZZ39007.1"/>
    <property type="molecule type" value="Genomic_DNA"/>
</dbReference>
<protein>
    <submittedName>
        <fullName evidence="5">Serine 3-dehydrogenase</fullName>
        <ecNumber evidence="5">1.1.1.276</ecNumber>
    </submittedName>
    <submittedName>
        <fullName evidence="4">Short chain dehydrogenase</fullName>
    </submittedName>
</protein>
<dbReference type="SUPFAM" id="SSF51735">
    <property type="entry name" value="NAD(P)-binding Rossmann-fold domains"/>
    <property type="match status" value="1"/>
</dbReference>
<dbReference type="PANTHER" id="PTHR43115:SF4">
    <property type="entry name" value="DEHYDROGENASE_REDUCTASE SDR FAMILY MEMBER 11"/>
    <property type="match status" value="1"/>
</dbReference>
<accession>A0A3S4YYT0</accession>
<dbReference type="Proteomes" id="UP000285875">
    <property type="component" value="Chromosome"/>
</dbReference>
<dbReference type="NCBIfam" id="NF006073">
    <property type="entry name" value="PRK08219.1"/>
    <property type="match status" value="1"/>
</dbReference>
<comment type="similarity">
    <text evidence="1">Belongs to the short-chain dehydrogenases/reductases (SDR) family.</text>
</comment>
<dbReference type="PRINTS" id="PR00081">
    <property type="entry name" value="GDHRDH"/>
</dbReference>
<name>A0A3S4YYT0_9ACTN</name>